<dbReference type="Proteomes" id="UP000063063">
    <property type="component" value="Chromosome 26"/>
</dbReference>
<evidence type="ECO:0000256" key="2">
    <source>
        <dbReference type="SAM" id="Phobius"/>
    </source>
</evidence>
<dbReference type="VEuPathDB" id="TriTrypDB:LPAL13_260009900"/>
<keyword evidence="4" id="KW-1185">Reference proteome</keyword>
<protein>
    <submittedName>
        <fullName evidence="3">Uncharacterized protein</fullName>
    </submittedName>
</protein>
<dbReference type="GeneID" id="22575954"/>
<organism evidence="3 4">
    <name type="scientific">Leishmania panamensis</name>
    <dbReference type="NCBI Taxonomy" id="5679"/>
    <lineage>
        <taxon>Eukaryota</taxon>
        <taxon>Discoba</taxon>
        <taxon>Euglenozoa</taxon>
        <taxon>Kinetoplastea</taxon>
        <taxon>Metakinetoplastina</taxon>
        <taxon>Trypanosomatida</taxon>
        <taxon>Trypanosomatidae</taxon>
        <taxon>Leishmaniinae</taxon>
        <taxon>Leishmania</taxon>
        <taxon>Leishmania guyanensis species complex</taxon>
    </lineage>
</organism>
<feature type="compositionally biased region" description="Polar residues" evidence="1">
    <location>
        <begin position="1356"/>
        <end position="1365"/>
    </location>
</feature>
<feature type="transmembrane region" description="Helical" evidence="2">
    <location>
        <begin position="1072"/>
        <end position="1093"/>
    </location>
</feature>
<accession>A0A088RTG4</accession>
<dbReference type="OrthoDB" id="278776at2759"/>
<gene>
    <name evidence="3" type="ORF">LPMP_260510</name>
</gene>
<dbReference type="RefSeq" id="XP_010699872.1">
    <property type="nucleotide sequence ID" value="XM_010701570.1"/>
</dbReference>
<keyword evidence="2" id="KW-0812">Transmembrane</keyword>
<feature type="transmembrane region" description="Helical" evidence="2">
    <location>
        <begin position="1031"/>
        <end position="1051"/>
    </location>
</feature>
<dbReference type="EMBL" id="CP009395">
    <property type="protein sequence ID" value="AIN99165.1"/>
    <property type="molecule type" value="Genomic_DNA"/>
</dbReference>
<evidence type="ECO:0000313" key="4">
    <source>
        <dbReference type="Proteomes" id="UP000063063"/>
    </source>
</evidence>
<keyword evidence="2" id="KW-0472">Membrane</keyword>
<dbReference type="eggNOG" id="ENOG502SKXM">
    <property type="taxonomic scope" value="Eukaryota"/>
</dbReference>
<feature type="compositionally biased region" description="Polar residues" evidence="1">
    <location>
        <begin position="389"/>
        <end position="406"/>
    </location>
</feature>
<keyword evidence="2" id="KW-1133">Transmembrane helix</keyword>
<evidence type="ECO:0000313" key="3">
    <source>
        <dbReference type="EMBL" id="AIN99165.1"/>
    </source>
</evidence>
<sequence>MGRTPRCGPPPARAEEAPFSYVRRRSGSKSARRVASVTSAINAADLSSTVAYAQPARTRRRGIFMSRTQNMMFAVHKQARRYSQAEVNAMQESISLASPSLSASLSSTTSVPPLTVDPVPSCLHPLSQRRSTRAWDAIAAGCIAEARRLSEADNDVVAKAASFILGGNPNQGLFLLESHVIATCVVLHEQQEGVLSSASCLKRHDTVLADWLQHRSQFRADRSLQLPHCDVNPMRVTEAVVRHVVLQSMQLIDTVEVHRWYAVALVLCTLHETHDGNSSDRRSSKLKDSSKSKTFMSNFYGNGNCRGWSSTAVPAGDGQYWSERQGSTEFTAVLSTRPGRDTPTQSAAAVPATGAMSESDGYRAPSNVWFRYFFALCETTSPDGLLANTPFTQSTPPSKTHSQGTPPTTPWGRAPTARSTSAAMDVNGGSWPTDPAMRGRSGKLARTLSLFTGQHGGDITHGSSPSGDCQSRNSFCFSAPLSTQRAIPAWVTAALRPLDHEETTSLLLSHSTEWDVFFITAVTAFQTQHYRTCMMAASRFLHLVEAAGIMTQSIEASDHRANTRLSWLPTATHVLGLQEYQCRLALFVRAWSSLQVGERLQFGKDTVTLLDYAEDSFSYHVGCSLALFGLPLPAVKETVMTATAYFTRPVAKVTPPAARADSAGSFSPPVQVYLYVLTESVHALTLLQLGMMEAAMGVAKTALDRTKALRMCGNSAVDSDRCDALLLSTLRHVVVIAATALEDSTSVLEVSLLPDLLAYIAVCPGFFGGFSAGGIRVKAQSEAHRLLYPSTLPLYASTRQMIPFHMNRAVYLYHAGQLRGAWDDACCAVAAVDEVVGSVEFAFSDCFPLQVYYFTCHVGFILLEALLSADLEAAKACLSNPVSQEAIDKKDATLQGDEVLSKEILHLCQDVVGRMLHFYPHSRLGELCQVQLAIMRGEKHFLSHAILLSDRYPHNPAAQNLLTLALYFDHHVPEAVDNAVRNLQTFPHSREVILVHRLLQRKYVVYRFDYRGILPTRYKPGLAGQVVTKRMTFLLLLLAANVGVLCLTVFVNTSSVERASERMKALAVRMQVPSPVPLIFAAVFIIHTIVATATPHNLISTALTDLFFVNSALNRALFCLRCIPLVNLVNALLVSFAGNNFLFESGSATFFLYFFLSLLFVPFTTRVWFLPSVDEPDVNMMSWLAILSVDAVMAFIVVVPHIILTMLEPYMFVVFYFYAPTPRPGYGADRLPPSSSMRRRLLLHAHYGQSMTSRFQVGSGSRFVYICCLKWLYYRTHSSMETRYLAESQLEAENYRVFPMIEGEEARVLFSHVPLTPMCTTLTGTELDLPSDSPPHRSVTGRGGGEVLDRDRDGQGITSLTPLSA</sequence>
<feature type="transmembrane region" description="Helical" evidence="2">
    <location>
        <begin position="1181"/>
        <end position="1204"/>
    </location>
</feature>
<feature type="region of interest" description="Disordered" evidence="1">
    <location>
        <begin position="387"/>
        <end position="439"/>
    </location>
</feature>
<feature type="region of interest" description="Disordered" evidence="1">
    <location>
        <begin position="1324"/>
        <end position="1365"/>
    </location>
</feature>
<name>A0A088RTG4_LEIPA</name>
<reference evidence="3 4" key="1">
    <citation type="journal article" date="2015" name="Sci. Rep.">
        <title>The genome of Leishmania panamensis: insights into genomics of the L. (Viannia) subgenus.</title>
        <authorList>
            <person name="Llanes A."/>
            <person name="Restrepo C.M."/>
            <person name="Vecchio G.D."/>
            <person name="Anguizola F.J."/>
            <person name="Lleonart R."/>
        </authorList>
    </citation>
    <scope>NUCLEOTIDE SEQUENCE [LARGE SCALE GENOMIC DNA]</scope>
    <source>
        <strain evidence="3 4">MHOM/PA/94/PSC-1</strain>
    </source>
</reference>
<evidence type="ECO:0000256" key="1">
    <source>
        <dbReference type="SAM" id="MobiDB-lite"/>
    </source>
</evidence>
<feature type="region of interest" description="Disordered" evidence="1">
    <location>
        <begin position="335"/>
        <end position="360"/>
    </location>
</feature>
<dbReference type="VEuPathDB" id="TriTrypDB:LPMP_260510"/>
<proteinExistence type="predicted"/>
<dbReference type="KEGG" id="lpan:LPMP_260510"/>
<feature type="transmembrane region" description="Helical" evidence="2">
    <location>
        <begin position="1150"/>
        <end position="1169"/>
    </location>
</feature>